<evidence type="ECO:0000256" key="3">
    <source>
        <dbReference type="ARBA" id="ARBA00022729"/>
    </source>
</evidence>
<evidence type="ECO:0000256" key="11">
    <source>
        <dbReference type="ARBA" id="ARBA00072696"/>
    </source>
</evidence>
<evidence type="ECO:0000256" key="8">
    <source>
        <dbReference type="ARBA" id="ARBA00023186"/>
    </source>
</evidence>
<evidence type="ECO:0000256" key="12">
    <source>
        <dbReference type="SAM" id="SignalP"/>
    </source>
</evidence>
<dbReference type="Gene3D" id="1.10.238.10">
    <property type="entry name" value="EF-hand"/>
    <property type="match status" value="3"/>
</dbReference>
<dbReference type="SMART" id="SM00054">
    <property type="entry name" value="EFh"/>
    <property type="match status" value="5"/>
</dbReference>
<dbReference type="PANTHER" id="PTHR10827:SF95">
    <property type="entry name" value="LD34388P"/>
    <property type="match status" value="1"/>
</dbReference>
<dbReference type="AlphaFoldDB" id="A0A8J2S7R3"/>
<dbReference type="SUPFAM" id="SSF47473">
    <property type="entry name" value="EF-hand"/>
    <property type="match status" value="2"/>
</dbReference>
<feature type="chain" id="PRO_5035150276" description="Reticulocalbin-3" evidence="12">
    <location>
        <begin position="22"/>
        <end position="364"/>
    </location>
</feature>
<proteinExistence type="predicted"/>
<gene>
    <name evidence="14" type="ORF">DGAL_LOCUS15992</name>
</gene>
<evidence type="ECO:0000256" key="1">
    <source>
        <dbReference type="ARBA" id="ARBA00004319"/>
    </source>
</evidence>
<comment type="function">
    <text evidence="9">Probable molecular chaperone assisting protein biosynthesis and transport in the endoplasmic reticulum. Required for the proper biosynthesis and transport of pulmonary surfactant-associated protein A/SP-A, pulmonary surfactant-associated protein D/SP-D and the lipid transporter ABCA3. By regulating both the proper expression and the degradation through the endoplasmic reticulum-associated protein degradation pathway of these proteins plays a crucial role in pulmonary surfactant homeostasis. Has an anti-fibrotic activity by negatively regulating the secretion of type I and type III collagens. This calcium-binding protein also transiently associates with immature PCSK6 and regulates its secretion.</text>
</comment>
<dbReference type="PANTHER" id="PTHR10827">
    <property type="entry name" value="RETICULOCALBIN"/>
    <property type="match status" value="1"/>
</dbReference>
<keyword evidence="6" id="KW-0106">Calcium</keyword>
<comment type="subcellular location">
    <subcellularLocation>
        <location evidence="1">Endoplasmic reticulum lumen</location>
    </subcellularLocation>
</comment>
<feature type="signal peptide" evidence="12">
    <location>
        <begin position="1"/>
        <end position="21"/>
    </location>
</feature>
<evidence type="ECO:0000256" key="9">
    <source>
        <dbReference type="ARBA" id="ARBA00056975"/>
    </source>
</evidence>
<keyword evidence="8" id="KW-0143">Chaperone</keyword>
<dbReference type="GO" id="GO:0005788">
    <property type="term" value="C:endoplasmic reticulum lumen"/>
    <property type="evidence" value="ECO:0007669"/>
    <property type="project" value="UniProtKB-SubCell"/>
</dbReference>
<organism evidence="14 15">
    <name type="scientific">Daphnia galeata</name>
    <dbReference type="NCBI Taxonomy" id="27404"/>
    <lineage>
        <taxon>Eukaryota</taxon>
        <taxon>Metazoa</taxon>
        <taxon>Ecdysozoa</taxon>
        <taxon>Arthropoda</taxon>
        <taxon>Crustacea</taxon>
        <taxon>Branchiopoda</taxon>
        <taxon>Diplostraca</taxon>
        <taxon>Cladocera</taxon>
        <taxon>Anomopoda</taxon>
        <taxon>Daphniidae</taxon>
        <taxon>Daphnia</taxon>
    </lineage>
</organism>
<feature type="domain" description="EF-hand" evidence="13">
    <location>
        <begin position="310"/>
        <end position="345"/>
    </location>
</feature>
<dbReference type="OrthoDB" id="293868at2759"/>
<accession>A0A8J2S7R3</accession>
<keyword evidence="15" id="KW-1185">Reference proteome</keyword>
<dbReference type="PROSITE" id="PS00018">
    <property type="entry name" value="EF_HAND_1"/>
    <property type="match status" value="6"/>
</dbReference>
<dbReference type="Pfam" id="PF13499">
    <property type="entry name" value="EF-hand_7"/>
    <property type="match status" value="1"/>
</dbReference>
<dbReference type="Proteomes" id="UP000789390">
    <property type="component" value="Unassembled WGS sequence"/>
</dbReference>
<keyword evidence="3 12" id="KW-0732">Signal</keyword>
<dbReference type="CDD" id="cd00051">
    <property type="entry name" value="EFh"/>
    <property type="match status" value="1"/>
</dbReference>
<evidence type="ECO:0000313" key="14">
    <source>
        <dbReference type="EMBL" id="CAH0112277.1"/>
    </source>
</evidence>
<feature type="domain" description="EF-hand" evidence="13">
    <location>
        <begin position="77"/>
        <end position="112"/>
    </location>
</feature>
<evidence type="ECO:0000256" key="2">
    <source>
        <dbReference type="ARBA" id="ARBA00022723"/>
    </source>
</evidence>
<protein>
    <recommendedName>
        <fullName evidence="11">Reticulocalbin-3</fullName>
    </recommendedName>
</protein>
<evidence type="ECO:0000313" key="15">
    <source>
        <dbReference type="Proteomes" id="UP000789390"/>
    </source>
</evidence>
<evidence type="ECO:0000256" key="10">
    <source>
        <dbReference type="ARBA" id="ARBA00063143"/>
    </source>
</evidence>
<dbReference type="GO" id="GO:0005509">
    <property type="term" value="F:calcium ion binding"/>
    <property type="evidence" value="ECO:0007669"/>
    <property type="project" value="InterPro"/>
</dbReference>
<feature type="domain" description="EF-hand" evidence="13">
    <location>
        <begin position="164"/>
        <end position="199"/>
    </location>
</feature>
<comment type="subunit">
    <text evidence="10">Interacts with PCSK6 (immature form including the propeptide); probably involved in the maturation and the secretion of PCSK6.</text>
</comment>
<dbReference type="FunFam" id="1.10.238.10:FF:000104">
    <property type="entry name" value="calumenin isoform X1"/>
    <property type="match status" value="1"/>
</dbReference>
<keyword evidence="5" id="KW-0256">Endoplasmic reticulum</keyword>
<reference evidence="14" key="1">
    <citation type="submission" date="2021-11" db="EMBL/GenBank/DDBJ databases">
        <authorList>
            <person name="Schell T."/>
        </authorList>
    </citation>
    <scope>NUCLEOTIDE SEQUENCE</scope>
    <source>
        <strain evidence="14">M5</strain>
    </source>
</reference>
<dbReference type="GO" id="GO:0015031">
    <property type="term" value="P:protein transport"/>
    <property type="evidence" value="ECO:0007669"/>
    <property type="project" value="UniProtKB-ARBA"/>
</dbReference>
<dbReference type="PROSITE" id="PS50222">
    <property type="entry name" value="EF_HAND_2"/>
    <property type="match status" value="4"/>
</dbReference>
<feature type="domain" description="EF-hand" evidence="13">
    <location>
        <begin position="234"/>
        <end position="270"/>
    </location>
</feature>
<dbReference type="InterPro" id="IPR011992">
    <property type="entry name" value="EF-hand-dom_pair"/>
</dbReference>
<evidence type="ECO:0000256" key="7">
    <source>
        <dbReference type="ARBA" id="ARBA00023180"/>
    </source>
</evidence>
<dbReference type="Pfam" id="PF13833">
    <property type="entry name" value="EF-hand_8"/>
    <property type="match status" value="1"/>
</dbReference>
<dbReference type="CDD" id="cd16227">
    <property type="entry name" value="EFh_CREC_RCN2_like"/>
    <property type="match status" value="1"/>
</dbReference>
<dbReference type="InterPro" id="IPR002048">
    <property type="entry name" value="EF_hand_dom"/>
</dbReference>
<comment type="caution">
    <text evidence="14">The sequence shown here is derived from an EMBL/GenBank/DDBJ whole genome shotgun (WGS) entry which is preliminary data.</text>
</comment>
<dbReference type="EMBL" id="CAKKLH010000325">
    <property type="protein sequence ID" value="CAH0112277.1"/>
    <property type="molecule type" value="Genomic_DNA"/>
</dbReference>
<keyword evidence="2" id="KW-0479">Metal-binding</keyword>
<name>A0A8J2S7R3_9CRUS</name>
<evidence type="ECO:0000259" key="13">
    <source>
        <dbReference type="PROSITE" id="PS50222"/>
    </source>
</evidence>
<keyword evidence="4" id="KW-0677">Repeat</keyword>
<evidence type="ECO:0000256" key="5">
    <source>
        <dbReference type="ARBA" id="ARBA00022824"/>
    </source>
</evidence>
<evidence type="ECO:0000256" key="4">
    <source>
        <dbReference type="ARBA" id="ARBA00022737"/>
    </source>
</evidence>
<dbReference type="Pfam" id="PF13202">
    <property type="entry name" value="EF-hand_5"/>
    <property type="match status" value="1"/>
</dbReference>
<keyword evidence="7" id="KW-0325">Glycoprotein</keyword>
<evidence type="ECO:0000256" key="6">
    <source>
        <dbReference type="ARBA" id="ARBA00022837"/>
    </source>
</evidence>
<sequence length="364" mass="42015">MYLFLYSFVILTFSVCIQVNASPHSHKHGAEREIDGAYSPRDHSHYEGEDHNVEFDHEAILGSTREAEEFDHLPPEEAKKRLAVLLTKMDVNNDKEITTTELKQWILRSFKSLSEEESREKLMEVDLDKNNEVTWNEYKAETYGVDDEVEDGLFSGKEHAEEKALMKNDKELFQTADVNKDGTLNAEEFLAFTHPEEAPHMLEVILRQTLEEKDANKDGFIDFQEYIGDRDSDVEVAKQKEMFDTEFDTNGDGRLDSIEFKRWVAPRQSKDKVWLIAEKEKFDHELDSDADGRLGAREIIGWVLPSTEEIASEEVDHLFASADDDHDGLLSFEEILEHHDVFVGSEATDYGDHLNNIHRFQDEL</sequence>
<dbReference type="InterPro" id="IPR018247">
    <property type="entry name" value="EF_Hand_1_Ca_BS"/>
</dbReference>